<evidence type="ECO:0000313" key="9">
    <source>
        <dbReference type="EMBL" id="MQT17524.1"/>
    </source>
</evidence>
<dbReference type="Pfam" id="PF16363">
    <property type="entry name" value="GDP_Man_Dehyd"/>
    <property type="match status" value="1"/>
</dbReference>
<comment type="catalytic activity">
    <reaction evidence="1">
        <text>GDP-alpha-D-mannose = GDP-4-dehydro-alpha-D-rhamnose + H2O</text>
        <dbReference type="Rhea" id="RHEA:23820"/>
        <dbReference type="ChEBI" id="CHEBI:15377"/>
        <dbReference type="ChEBI" id="CHEBI:57527"/>
        <dbReference type="ChEBI" id="CHEBI:57964"/>
        <dbReference type="EC" id="4.2.1.47"/>
    </reaction>
</comment>
<dbReference type="EC" id="4.2.1.47" evidence="4"/>
<dbReference type="PANTHER" id="PTHR43715:SF1">
    <property type="entry name" value="GDP-MANNOSE 4,6 DEHYDRATASE"/>
    <property type="match status" value="1"/>
</dbReference>
<dbReference type="EMBL" id="WIOL01000003">
    <property type="protein sequence ID" value="MQT17524.1"/>
    <property type="molecule type" value="Genomic_DNA"/>
</dbReference>
<evidence type="ECO:0000256" key="5">
    <source>
        <dbReference type="ARBA" id="ARBA00022458"/>
    </source>
</evidence>
<dbReference type="AlphaFoldDB" id="A0A7C9KN75"/>
<evidence type="ECO:0000313" key="10">
    <source>
        <dbReference type="Proteomes" id="UP000481327"/>
    </source>
</evidence>
<dbReference type="RefSeq" id="WP_152577979.1">
    <property type="nucleotide sequence ID" value="NZ_JAATJI010000002.1"/>
</dbReference>
<dbReference type="InterPro" id="IPR016040">
    <property type="entry name" value="NAD(P)-bd_dom"/>
</dbReference>
<comment type="caution">
    <text evidence="9">The sequence shown here is derived from an EMBL/GenBank/DDBJ whole genome shotgun (WGS) entry which is preliminary data.</text>
</comment>
<gene>
    <name evidence="9" type="ORF">F3168_09645</name>
</gene>
<evidence type="ECO:0000256" key="2">
    <source>
        <dbReference type="ARBA" id="ARBA00001937"/>
    </source>
</evidence>
<dbReference type="GO" id="GO:0042351">
    <property type="term" value="P:'de novo' GDP-L-fucose biosynthetic process"/>
    <property type="evidence" value="ECO:0007669"/>
    <property type="project" value="TreeGrafter"/>
</dbReference>
<evidence type="ECO:0000256" key="1">
    <source>
        <dbReference type="ARBA" id="ARBA00000188"/>
    </source>
</evidence>
<sequence length="318" mass="34663">MKTALICGIGGQDGGYLAALLLEKGYRVFGTSRDAQSNGFSNLRRLGIQDRVTVITMAPDDFRSVLGAVVQSEATEIYALAGQSSVGLSFELPVETLQSIVFGTLNLLEAIRFTGRAIKLYHAGSSECFGDLNGCRATEATPFWPRSPYGVAKTSAHLLVANYREAYGIFACTGILFNHESPHRPRRFVTSKIAAAARRIATGDSAPLILGRLDIVRDWGWAPEFVEAMWQMLQQDVPDDYIVATGQSHSLEAFVAAAFDSVGLDWRDHVRTDPGLIRPTDLARSAADPSHAAERLGWRAQTMMPEVARRMTAAAEVE</sequence>
<protein>
    <recommendedName>
        <fullName evidence="4">GDP-mannose 4,6-dehydratase</fullName>
        <ecNumber evidence="4">4.2.1.47</ecNumber>
    </recommendedName>
</protein>
<dbReference type="Gene3D" id="3.40.50.720">
    <property type="entry name" value="NAD(P)-binding Rossmann-like Domain"/>
    <property type="match status" value="1"/>
</dbReference>
<dbReference type="PANTHER" id="PTHR43715">
    <property type="entry name" value="GDP-MANNOSE 4,6-DEHYDRATASE"/>
    <property type="match status" value="1"/>
</dbReference>
<evidence type="ECO:0000256" key="6">
    <source>
        <dbReference type="ARBA" id="ARBA00023239"/>
    </source>
</evidence>
<comment type="function">
    <text evidence="7">Catalyzes the conversion of GDP-D-mannose to GDP-4-dehydro-6-deoxy-D-mannose.</text>
</comment>
<dbReference type="CDD" id="cd05260">
    <property type="entry name" value="GDP_MD_SDR_e"/>
    <property type="match status" value="1"/>
</dbReference>
<accession>A0A7C9KN75</accession>
<reference evidence="9 10" key="1">
    <citation type="submission" date="2019-09" db="EMBL/GenBank/DDBJ databases">
        <title>Polymorphobacter sp. isolated from a lake in China.</title>
        <authorList>
            <person name="Liu Z."/>
        </authorList>
    </citation>
    <scope>NUCLEOTIDE SEQUENCE [LARGE SCALE GENOMIC DNA]</scope>
    <source>
        <strain evidence="9 10">D40P</strain>
    </source>
</reference>
<evidence type="ECO:0000256" key="4">
    <source>
        <dbReference type="ARBA" id="ARBA00011989"/>
    </source>
</evidence>
<dbReference type="GO" id="GO:0008446">
    <property type="term" value="F:GDP-mannose 4,6-dehydratase activity"/>
    <property type="evidence" value="ECO:0007669"/>
    <property type="project" value="UniProtKB-EC"/>
</dbReference>
<comment type="similarity">
    <text evidence="3">Belongs to the NAD(P)-dependent epimerase/dehydratase family. GDP-mannose 4,6-dehydratase subfamily.</text>
</comment>
<dbReference type="Proteomes" id="UP000481327">
    <property type="component" value="Unassembled WGS sequence"/>
</dbReference>
<dbReference type="InterPro" id="IPR006368">
    <property type="entry name" value="GDP_Man_deHydtase"/>
</dbReference>
<keyword evidence="10" id="KW-1185">Reference proteome</keyword>
<evidence type="ECO:0000256" key="3">
    <source>
        <dbReference type="ARBA" id="ARBA00009263"/>
    </source>
</evidence>
<dbReference type="SUPFAM" id="SSF51735">
    <property type="entry name" value="NAD(P)-binding Rossmann-fold domains"/>
    <property type="match status" value="1"/>
</dbReference>
<comment type="cofactor">
    <cofactor evidence="2">
        <name>NADP(+)</name>
        <dbReference type="ChEBI" id="CHEBI:58349"/>
    </cofactor>
</comment>
<dbReference type="OrthoDB" id="9779041at2"/>
<evidence type="ECO:0000259" key="8">
    <source>
        <dbReference type="Pfam" id="PF16363"/>
    </source>
</evidence>
<name>A0A7C9KN75_9SPHN</name>
<dbReference type="FunFam" id="3.40.50.720:FF:000924">
    <property type="entry name" value="GDP-mannose 4,6 dehydratase"/>
    <property type="match status" value="1"/>
</dbReference>
<dbReference type="InterPro" id="IPR036291">
    <property type="entry name" value="NAD(P)-bd_dom_sf"/>
</dbReference>
<dbReference type="Gene3D" id="3.90.25.10">
    <property type="entry name" value="UDP-galactose 4-epimerase, domain 1"/>
    <property type="match status" value="1"/>
</dbReference>
<keyword evidence="6" id="KW-0456">Lyase</keyword>
<feature type="domain" description="NAD(P)-binding" evidence="8">
    <location>
        <begin position="5"/>
        <end position="311"/>
    </location>
</feature>
<proteinExistence type="inferred from homology"/>
<evidence type="ECO:0000256" key="7">
    <source>
        <dbReference type="ARBA" id="ARBA00059383"/>
    </source>
</evidence>
<keyword evidence="5" id="KW-0536">Nodulation</keyword>
<organism evidence="9 10">
    <name type="scientific">Sandarakinorhabdus fusca</name>
    <dbReference type="NCBI Taxonomy" id="1439888"/>
    <lineage>
        <taxon>Bacteria</taxon>
        <taxon>Pseudomonadati</taxon>
        <taxon>Pseudomonadota</taxon>
        <taxon>Alphaproteobacteria</taxon>
        <taxon>Sphingomonadales</taxon>
        <taxon>Sphingosinicellaceae</taxon>
        <taxon>Sandarakinorhabdus</taxon>
    </lineage>
</organism>